<dbReference type="Gene3D" id="2.60.120.290">
    <property type="entry name" value="Spermadhesin, CUB domain"/>
    <property type="match status" value="5"/>
</dbReference>
<organism evidence="6 7">
    <name type="scientific">Orchesella cincta</name>
    <name type="common">Springtail</name>
    <name type="synonym">Podura cincta</name>
    <dbReference type="NCBI Taxonomy" id="48709"/>
    <lineage>
        <taxon>Eukaryota</taxon>
        <taxon>Metazoa</taxon>
        <taxon>Ecdysozoa</taxon>
        <taxon>Arthropoda</taxon>
        <taxon>Hexapoda</taxon>
        <taxon>Collembola</taxon>
        <taxon>Entomobryomorpha</taxon>
        <taxon>Entomobryoidea</taxon>
        <taxon>Orchesellidae</taxon>
        <taxon>Orchesellinae</taxon>
        <taxon>Orchesella</taxon>
    </lineage>
</organism>
<dbReference type="SUPFAM" id="SSF49854">
    <property type="entry name" value="Spermadhesin, CUB domain"/>
    <property type="match status" value="5"/>
</dbReference>
<keyword evidence="7" id="KW-1185">Reference proteome</keyword>
<comment type="caution">
    <text evidence="6">The sequence shown here is derived from an EMBL/GenBank/DDBJ whole genome shotgun (WGS) entry which is preliminary data.</text>
</comment>
<evidence type="ECO:0000313" key="7">
    <source>
        <dbReference type="Proteomes" id="UP000094527"/>
    </source>
</evidence>
<keyword evidence="1" id="KW-0677">Repeat</keyword>
<dbReference type="InterPro" id="IPR035914">
    <property type="entry name" value="Sperma_CUB_dom_sf"/>
</dbReference>
<feature type="domain" description="CUB" evidence="5">
    <location>
        <begin position="889"/>
        <end position="996"/>
    </location>
</feature>
<evidence type="ECO:0000256" key="3">
    <source>
        <dbReference type="PROSITE-ProRule" id="PRU00059"/>
    </source>
</evidence>
<name>A0A1D2MNV8_ORCCI</name>
<evidence type="ECO:0000313" key="6">
    <source>
        <dbReference type="EMBL" id="ODM94759.1"/>
    </source>
</evidence>
<evidence type="ECO:0000256" key="2">
    <source>
        <dbReference type="ARBA" id="ARBA00023157"/>
    </source>
</evidence>
<gene>
    <name evidence="6" type="ORF">Ocin01_11922</name>
</gene>
<accession>A0A1D2MNV8</accession>
<sequence>MKDNDPSPRAINEIRHKVKSLEGSVSQMNGELEKLSLQNEELEQSMLEQKTLLETVAEGFVGMQNQFSAHGNRLSDLETMTTSTKNLFVSSNQTCGGELVAQSGTIIFYKQPSSEVKYPSSCVWTVRANNRGFIKVSTHPTYRASQTPYVISTFVVEILKTNGTGSSNSSQAVQTKITKLEKSMHHVFTGPIIFIVTSLASWNAIELHLQFEGIGKRVEKHTSFTHKTLLGESGNFSSSQWESSSNSGQSDDKLNYTLDYATIVISNFVTKAYLQAKMGNGGCSNGSSFIILSHVMENSTVVTDCCKKSCEGTNALINYGTPFIILISKNLKQSQALNFTLNWVADPIYPSNTRYGVGLASQCGGVLGGTSGTIMYKPHETYSENERCVFVIVSQPRPTSSIIIDVVRNGIEDPDDHLYMMELTDVNGEELSDAPRITNLEKHGMYEAQSREVYIVFYSDSSVSGNGFSLTWNSKGDFINTKDDVTTQFAILNSDNGSATNLLGSDIFTSGIHQVFVFTPVVSSAYHDGSHLHFNKTLGGGDENDCFNKDWSLFTAVDGLLTKTVAECDKLGEAEATLQNADGLAVLVRNSKNTDSEFAMDFKWTREFNEPVNTNVFVNDNKCGGVIIGSKGTLHYKAGENYNHNENCVWLLHSPTSSGITLKLVHNGFEECCDYLLVNTIDPATGTLRDDVVRINQANRTQTFKESIVVIVFHSDSSTLGTGFSLEFTTHGRNVNRKYSYKLLHTDEPDGTMSFPRSEWDYEDETTGKDEIYVFASSAALHEDTSDKYFTVVDWHGGVFNKANDSCAHDSLVIYSGDGSRLWQSRGRFPNENGTSCGNVATVPERKNLFRTHVSSFIGIYKPVEFVHQSDENETQTHFSFDYRKSHGCGGKLEGKFGEISYKEDEKYENNENCIWRIEVPETGNIFFNLEKSNFEECCDSVTVYSAYAAGTSGGPALKLTSNNRTAVVRGPRAYVRFASDKSVTGHGFRLRFHTLSDSVGDNNCGGVITAKKGVLEYKVGDEYRNNERCIYLLHPPNSTSITLDLIDNGFEVCCDYLLVSTIDPITGIIRDETVAITGANRTHTFEESLLIIVFISDGGTRGRGFSLQFSANGSNPNPEYSYKLVHLSDENGIIKYPSSIWGDRTSKSKEIFVLASSLNIQAGDNIFTTPTTMSWSSGVFQKSTESCEYSSITFYTSPGTDGWLTRAQFPNDNDTSECTDVITVAPKRNVWNTVYSAFIAIYKPISSEQNVDDSARFRFTYEKDFELWNRFWLWRCRHSGTRGEISYKEGVSYNNNEKCIFLVEVPQAETIIFELERSGFEDCCDYVTVSSVRAFTGVGNQTAVLKSSNKRATVNGPVVIVTFFSDNSVTGNGFRLGFSASTRASRDHSHSYHLVHHSMPHYNEFSHQVGPNQVVVFAYSPSREVTGSSQVNITSFRPQVNELCQSDTVLVYDVHHSENEPLALRKSFSASDADAFRNETLAASNCTEVDDDAFLPCENMEECQDAPIGSSFRLHSTPFVVVYSSVDITGNLELRGFALVSNTNNSDTIEHYDVINTSIRPSFSHHLHIHTPS</sequence>
<feature type="domain" description="CUB" evidence="5">
    <location>
        <begin position="363"/>
        <end position="475"/>
    </location>
</feature>
<evidence type="ECO:0000259" key="5">
    <source>
        <dbReference type="PROSITE" id="PS01180"/>
    </source>
</evidence>
<feature type="domain" description="CUB" evidence="5">
    <location>
        <begin position="623"/>
        <end position="731"/>
    </location>
</feature>
<dbReference type="OrthoDB" id="10063988at2759"/>
<protein>
    <submittedName>
        <fullName evidence="6">Deleted in malignant brain tumors 1 protein</fullName>
    </submittedName>
</protein>
<dbReference type="InterPro" id="IPR000859">
    <property type="entry name" value="CUB_dom"/>
</dbReference>
<dbReference type="SMART" id="SM00042">
    <property type="entry name" value="CUB"/>
    <property type="match status" value="5"/>
</dbReference>
<dbReference type="PROSITE" id="PS01180">
    <property type="entry name" value="CUB"/>
    <property type="match status" value="4"/>
</dbReference>
<keyword evidence="4" id="KW-0175">Coiled coil</keyword>
<dbReference type="Proteomes" id="UP000094527">
    <property type="component" value="Unassembled WGS sequence"/>
</dbReference>
<reference evidence="6 7" key="1">
    <citation type="journal article" date="2016" name="Genome Biol. Evol.">
        <title>Gene Family Evolution Reflects Adaptation to Soil Environmental Stressors in the Genome of the Collembolan Orchesella cincta.</title>
        <authorList>
            <person name="Faddeeva-Vakhrusheva A."/>
            <person name="Derks M.F."/>
            <person name="Anvar S.Y."/>
            <person name="Agamennone V."/>
            <person name="Suring W."/>
            <person name="Smit S."/>
            <person name="van Straalen N.M."/>
            <person name="Roelofs D."/>
        </authorList>
    </citation>
    <scope>NUCLEOTIDE SEQUENCE [LARGE SCALE GENOMIC DNA]</scope>
    <source>
        <tissue evidence="6">Mixed pool</tissue>
    </source>
</reference>
<evidence type="ECO:0000256" key="1">
    <source>
        <dbReference type="ARBA" id="ARBA00022737"/>
    </source>
</evidence>
<comment type="caution">
    <text evidence="3">Lacks conserved residue(s) required for the propagation of feature annotation.</text>
</comment>
<evidence type="ECO:0000256" key="4">
    <source>
        <dbReference type="SAM" id="Coils"/>
    </source>
</evidence>
<feature type="coiled-coil region" evidence="4">
    <location>
        <begin position="18"/>
        <end position="52"/>
    </location>
</feature>
<proteinExistence type="predicted"/>
<dbReference type="PANTHER" id="PTHR24251">
    <property type="entry name" value="OVOCHYMASE-RELATED"/>
    <property type="match status" value="1"/>
</dbReference>
<feature type="domain" description="CUB" evidence="5">
    <location>
        <begin position="1005"/>
        <end position="1113"/>
    </location>
</feature>
<dbReference type="Pfam" id="PF00431">
    <property type="entry name" value="CUB"/>
    <property type="match status" value="3"/>
</dbReference>
<dbReference type="CDD" id="cd00041">
    <property type="entry name" value="CUB"/>
    <property type="match status" value="5"/>
</dbReference>
<dbReference type="EMBL" id="LJIJ01000756">
    <property type="protein sequence ID" value="ODM94759.1"/>
    <property type="molecule type" value="Genomic_DNA"/>
</dbReference>
<keyword evidence="2" id="KW-1015">Disulfide bond</keyword>
<dbReference type="STRING" id="48709.A0A1D2MNV8"/>